<reference evidence="2 3" key="1">
    <citation type="submission" date="2019-01" db="EMBL/GenBank/DDBJ databases">
        <authorList>
            <person name="Chen W.-M."/>
        </authorList>
    </citation>
    <scope>NUCLEOTIDE SEQUENCE [LARGE SCALE GENOMIC DNA]</scope>
    <source>
        <strain evidence="2 3">CCP-18</strain>
    </source>
</reference>
<dbReference type="InterPro" id="IPR056935">
    <property type="entry name" value="Rv0428c-like_C"/>
</dbReference>
<dbReference type="PROSITE" id="PS51186">
    <property type="entry name" value="GNAT"/>
    <property type="match status" value="1"/>
</dbReference>
<gene>
    <name evidence="2" type="ORF">EOD73_14470</name>
</gene>
<dbReference type="GO" id="GO:0016747">
    <property type="term" value="F:acyltransferase activity, transferring groups other than amino-acyl groups"/>
    <property type="evidence" value="ECO:0007669"/>
    <property type="project" value="InterPro"/>
</dbReference>
<organism evidence="2 3">
    <name type="scientific">Inhella crocodyli</name>
    <dbReference type="NCBI Taxonomy" id="2499851"/>
    <lineage>
        <taxon>Bacteria</taxon>
        <taxon>Pseudomonadati</taxon>
        <taxon>Pseudomonadota</taxon>
        <taxon>Betaproteobacteria</taxon>
        <taxon>Burkholderiales</taxon>
        <taxon>Sphaerotilaceae</taxon>
        <taxon>Inhella</taxon>
    </lineage>
</organism>
<dbReference type="OrthoDB" id="9805924at2"/>
<dbReference type="Proteomes" id="UP000288587">
    <property type="component" value="Unassembled WGS sequence"/>
</dbReference>
<dbReference type="EMBL" id="SACM01000004">
    <property type="protein sequence ID" value="RVT83769.1"/>
    <property type="molecule type" value="Genomic_DNA"/>
</dbReference>
<dbReference type="SUPFAM" id="SSF55729">
    <property type="entry name" value="Acyl-CoA N-acyltransferases (Nat)"/>
    <property type="match status" value="1"/>
</dbReference>
<dbReference type="Gene3D" id="3.40.630.30">
    <property type="match status" value="1"/>
</dbReference>
<evidence type="ECO:0000259" key="1">
    <source>
        <dbReference type="PROSITE" id="PS51186"/>
    </source>
</evidence>
<evidence type="ECO:0000313" key="2">
    <source>
        <dbReference type="EMBL" id="RVT83769.1"/>
    </source>
</evidence>
<evidence type="ECO:0000313" key="3">
    <source>
        <dbReference type="Proteomes" id="UP000288587"/>
    </source>
</evidence>
<dbReference type="RefSeq" id="WP_127683733.1">
    <property type="nucleotide sequence ID" value="NZ_SACM01000004.1"/>
</dbReference>
<dbReference type="Pfam" id="PF24553">
    <property type="entry name" value="Rv0428c_C"/>
    <property type="match status" value="1"/>
</dbReference>
<protein>
    <submittedName>
        <fullName evidence="2">GNAT family N-acetyltransferase</fullName>
    </submittedName>
</protein>
<keyword evidence="3" id="KW-1185">Reference proteome</keyword>
<name>A0A3S2USY8_9BURK</name>
<sequence length="265" mass="28823">MPLRPRDAPPTFTLARRIEDAGLNASAPPQQAFVDGWLLRLSPGKAKRARCINALQRGRMPLDDMLARCRAAFASAGLPLMVRITPFSEPQDLDAQLAARGWHRFDETRVMALVHLDALADPALQPGQRLLPLNASAYAQTVGELRGTSAEGIAAHAERLVASPVPYQGFALTGRDGTLQAVGQFALGDDGLAGLYDVFVPTAQRRQGHARRLCLSLLRAAAAQGARHAYLQVSDDNASAVALYEQIGFVFAYRYHYRSEEAHVE</sequence>
<feature type="domain" description="N-acetyltransferase" evidence="1">
    <location>
        <begin position="128"/>
        <end position="265"/>
    </location>
</feature>
<comment type="caution">
    <text evidence="2">The sequence shown here is derived from an EMBL/GenBank/DDBJ whole genome shotgun (WGS) entry which is preliminary data.</text>
</comment>
<proteinExistence type="predicted"/>
<accession>A0A3S2USY8</accession>
<dbReference type="AlphaFoldDB" id="A0A3S2USY8"/>
<keyword evidence="2" id="KW-0808">Transferase</keyword>
<dbReference type="InterPro" id="IPR016181">
    <property type="entry name" value="Acyl_CoA_acyltransferase"/>
</dbReference>
<dbReference type="InterPro" id="IPR000182">
    <property type="entry name" value="GNAT_dom"/>
</dbReference>